<protein>
    <submittedName>
        <fullName evidence="1">Gastrula zinc finger protein XlCGF7.1</fullName>
    </submittedName>
</protein>
<name>A0ACB7ERF4_NIBAL</name>
<dbReference type="Proteomes" id="UP000805704">
    <property type="component" value="Chromosome 23"/>
</dbReference>
<gene>
    <name evidence="1" type="ORF">GBF38_010582</name>
</gene>
<dbReference type="EMBL" id="CM024811">
    <property type="protein sequence ID" value="KAG8004790.1"/>
    <property type="molecule type" value="Genomic_DNA"/>
</dbReference>
<proteinExistence type="predicted"/>
<keyword evidence="2" id="KW-1185">Reference proteome</keyword>
<evidence type="ECO:0000313" key="2">
    <source>
        <dbReference type="Proteomes" id="UP000805704"/>
    </source>
</evidence>
<comment type="caution">
    <text evidence="1">The sequence shown here is derived from an EMBL/GenBank/DDBJ whole genome shotgun (WGS) entry which is preliminary data.</text>
</comment>
<accession>A0ACB7ERF4</accession>
<reference evidence="1" key="1">
    <citation type="submission" date="2020-04" db="EMBL/GenBank/DDBJ databases">
        <title>A chromosome-scale assembly and high-density genetic map of the yellow drum (Nibea albiflora) genome.</title>
        <authorList>
            <person name="Xu D."/>
            <person name="Zhang W."/>
            <person name="Chen R."/>
            <person name="Tan P."/>
            <person name="Wang L."/>
            <person name="Song H."/>
            <person name="Tian L."/>
            <person name="Zhu Q."/>
            <person name="Wang B."/>
        </authorList>
    </citation>
    <scope>NUCLEOTIDE SEQUENCE</scope>
    <source>
        <strain evidence="1">ZJHYS-2018</strain>
    </source>
</reference>
<organism evidence="1 2">
    <name type="scientific">Nibea albiflora</name>
    <name type="common">Yellow drum</name>
    <name type="synonym">Corvina albiflora</name>
    <dbReference type="NCBI Taxonomy" id="240163"/>
    <lineage>
        <taxon>Eukaryota</taxon>
        <taxon>Metazoa</taxon>
        <taxon>Chordata</taxon>
        <taxon>Craniata</taxon>
        <taxon>Vertebrata</taxon>
        <taxon>Euteleostomi</taxon>
        <taxon>Actinopterygii</taxon>
        <taxon>Neopterygii</taxon>
        <taxon>Teleostei</taxon>
        <taxon>Neoteleostei</taxon>
        <taxon>Acanthomorphata</taxon>
        <taxon>Eupercaria</taxon>
        <taxon>Sciaenidae</taxon>
        <taxon>Nibea</taxon>
    </lineage>
</organism>
<sequence>METENDGEDCRGPEPDRTSDPDRRFCLDLLSRNYLNSSCEKLFSCSQCGKVFNQNSNLKTHMRTHTGEKPFSCSLCGKRFGQKAHLQNHLKCHTGEKPYSCSLCGKSFSRFEHLQLHMRTHTGEKPFSCSACAQKFTWNYQLKNHRCVGPTSQLQGVWTGPGQRQAEISEFTFSPVSVKSEDESSHLHLRQSRPEPARNSDPCSPESHGLTCNSLIGQFW</sequence>
<evidence type="ECO:0000313" key="1">
    <source>
        <dbReference type="EMBL" id="KAG8004790.1"/>
    </source>
</evidence>